<accession>J4ICB1</accession>
<dbReference type="AlphaFoldDB" id="J4ICB1"/>
<dbReference type="Proteomes" id="UP000006352">
    <property type="component" value="Unassembled WGS sequence"/>
</dbReference>
<proteinExistence type="predicted"/>
<evidence type="ECO:0000313" key="1">
    <source>
        <dbReference type="EMBL" id="CCM06101.1"/>
    </source>
</evidence>
<dbReference type="RefSeq" id="XP_012185384.1">
    <property type="nucleotide sequence ID" value="XM_012329994.1"/>
</dbReference>
<dbReference type="GeneID" id="24101012"/>
<organism evidence="1 2">
    <name type="scientific">Fibroporia radiculosa</name>
    <dbReference type="NCBI Taxonomy" id="599839"/>
    <lineage>
        <taxon>Eukaryota</taxon>
        <taxon>Fungi</taxon>
        <taxon>Dikarya</taxon>
        <taxon>Basidiomycota</taxon>
        <taxon>Agaricomycotina</taxon>
        <taxon>Agaricomycetes</taxon>
        <taxon>Polyporales</taxon>
        <taxon>Fibroporiaceae</taxon>
        <taxon>Fibroporia</taxon>
    </lineage>
</organism>
<reference evidence="1 2" key="1">
    <citation type="journal article" date="2012" name="Appl. Environ. Microbiol.">
        <title>Short-read sequencing for genomic analysis of the brown rot fungus Fibroporia radiculosa.</title>
        <authorList>
            <person name="Tang J.D."/>
            <person name="Perkins A.D."/>
            <person name="Sonstegard T.S."/>
            <person name="Schroeder S.G."/>
            <person name="Burgess S.C."/>
            <person name="Diehl S.V."/>
        </authorList>
    </citation>
    <scope>NUCLEOTIDE SEQUENCE [LARGE SCALE GENOMIC DNA]</scope>
    <source>
        <strain evidence="1 2">TFFH 294</strain>
    </source>
</reference>
<gene>
    <name evidence="1" type="ORF">FIBRA_08349</name>
</gene>
<dbReference type="EMBL" id="HE797224">
    <property type="protein sequence ID" value="CCM06101.1"/>
    <property type="molecule type" value="Genomic_DNA"/>
</dbReference>
<protein>
    <submittedName>
        <fullName evidence="1">Uncharacterized protein</fullName>
    </submittedName>
</protein>
<name>J4ICB1_9APHY</name>
<keyword evidence="2" id="KW-1185">Reference proteome</keyword>
<evidence type="ECO:0000313" key="2">
    <source>
        <dbReference type="Proteomes" id="UP000006352"/>
    </source>
</evidence>
<sequence length="109" mass="12243">MGIPIDDNPAFGLQWVSTTTANILCTTEPVGNWNSSDKEWEEDTWEYLLTRDDNLLESLWASLQDIKDPGVTNEVDCFRAIDAKINLLLAVRQSIGVELLPAEEEMSQS</sequence>
<dbReference type="InParanoid" id="J4ICB1"/>
<dbReference type="HOGENOM" id="CLU_2277525_0_0_1"/>